<dbReference type="EMBL" id="UOEM01000008">
    <property type="protein sequence ID" value="VAW10243.1"/>
    <property type="molecule type" value="Genomic_DNA"/>
</dbReference>
<protein>
    <submittedName>
        <fullName evidence="3">Uncharacterized MFS-type transporter</fullName>
    </submittedName>
</protein>
<dbReference type="PANTHER" id="PTHR23537:SF1">
    <property type="entry name" value="SUGAR TRANSPORTER"/>
    <property type="match status" value="1"/>
</dbReference>
<dbReference type="Pfam" id="PF06779">
    <property type="entry name" value="MFS_4"/>
    <property type="match status" value="1"/>
</dbReference>
<feature type="transmembrane region" description="Helical" evidence="1">
    <location>
        <begin position="219"/>
        <end position="240"/>
    </location>
</feature>
<name>A0A3B0T2H4_9ZZZZ</name>
<feature type="transmembrane region" description="Helical" evidence="1">
    <location>
        <begin position="252"/>
        <end position="271"/>
    </location>
</feature>
<sequence length="398" mass="39110">MIDRPSEAVAVAIAGSIAMATAMGVGRFVLTPILPPMIDALGLNAAQAGFIASANFLGYLIGAIAAAGAGFSHDRRRWLLVGLAASALTTGAMAITGQLAVLMGLRFLGGLASAFVLVFASTMVLETLARTQRSALSSWHFAGVGIGITLSAVVVALVAAGAGDWRAQWLWSGALSLAGLAAVAWVVPKQVANAVSAGVTQDGGTGATPGAGPGLGALIAAYGLFGFGYVITATFISTMVRLGEGPEWLETAAWAVVGLAAIPSVAVWSAIAARTGAMGAFAIACLVQGVGVAVSVLLGGVLAILAAAFLLGGTFMGLTALGIAAARTASPGNPTRAIALMTAAFGVGQMIGPSIGGAMADRFGGFTAPSLAAATALVAAAVLAYTCGPGRGKVTPEA</sequence>
<evidence type="ECO:0000313" key="3">
    <source>
        <dbReference type="EMBL" id="VAW10243.1"/>
    </source>
</evidence>
<feature type="transmembrane region" description="Helical" evidence="1">
    <location>
        <begin position="304"/>
        <end position="326"/>
    </location>
</feature>
<feature type="transmembrane region" description="Helical" evidence="1">
    <location>
        <begin position="338"/>
        <end position="360"/>
    </location>
</feature>
<dbReference type="PANTHER" id="PTHR23537">
    <property type="match status" value="1"/>
</dbReference>
<accession>A0A3B0T2H4</accession>
<feature type="transmembrane region" description="Helical" evidence="1">
    <location>
        <begin position="141"/>
        <end position="163"/>
    </location>
</feature>
<feature type="transmembrane region" description="Helical" evidence="1">
    <location>
        <begin position="278"/>
        <end position="298"/>
    </location>
</feature>
<keyword evidence="1" id="KW-0472">Membrane</keyword>
<evidence type="ECO:0000256" key="1">
    <source>
        <dbReference type="SAM" id="Phobius"/>
    </source>
</evidence>
<feature type="transmembrane region" description="Helical" evidence="1">
    <location>
        <begin position="366"/>
        <end position="385"/>
    </location>
</feature>
<dbReference type="Gene3D" id="1.20.1250.20">
    <property type="entry name" value="MFS general substrate transporter like domains"/>
    <property type="match status" value="2"/>
</dbReference>
<dbReference type="InterPro" id="IPR010645">
    <property type="entry name" value="MFS_4"/>
</dbReference>
<reference evidence="3" key="1">
    <citation type="submission" date="2018-06" db="EMBL/GenBank/DDBJ databases">
        <authorList>
            <person name="Zhirakovskaya E."/>
        </authorList>
    </citation>
    <scope>NUCLEOTIDE SEQUENCE</scope>
</reference>
<feature type="transmembrane region" description="Helical" evidence="1">
    <location>
        <begin position="9"/>
        <end position="30"/>
    </location>
</feature>
<feature type="domain" description="Major facilitator superfamily (MFS) profile" evidence="2">
    <location>
        <begin position="8"/>
        <end position="398"/>
    </location>
</feature>
<dbReference type="GO" id="GO:0005886">
    <property type="term" value="C:plasma membrane"/>
    <property type="evidence" value="ECO:0007669"/>
    <property type="project" value="TreeGrafter"/>
</dbReference>
<keyword evidence="1" id="KW-0812">Transmembrane</keyword>
<dbReference type="GO" id="GO:0022857">
    <property type="term" value="F:transmembrane transporter activity"/>
    <property type="evidence" value="ECO:0007669"/>
    <property type="project" value="InterPro"/>
</dbReference>
<feature type="transmembrane region" description="Helical" evidence="1">
    <location>
        <begin position="50"/>
        <end position="71"/>
    </location>
</feature>
<feature type="transmembrane region" description="Helical" evidence="1">
    <location>
        <begin position="169"/>
        <end position="187"/>
    </location>
</feature>
<gene>
    <name evidence="3" type="ORF">MNBD_ALPHA09-617</name>
</gene>
<dbReference type="PROSITE" id="PS50850">
    <property type="entry name" value="MFS"/>
    <property type="match status" value="1"/>
</dbReference>
<dbReference type="InterPro" id="IPR020846">
    <property type="entry name" value="MFS_dom"/>
</dbReference>
<proteinExistence type="predicted"/>
<dbReference type="SUPFAM" id="SSF103473">
    <property type="entry name" value="MFS general substrate transporter"/>
    <property type="match status" value="1"/>
</dbReference>
<feature type="transmembrane region" description="Helical" evidence="1">
    <location>
        <begin position="78"/>
        <end position="101"/>
    </location>
</feature>
<evidence type="ECO:0000259" key="2">
    <source>
        <dbReference type="PROSITE" id="PS50850"/>
    </source>
</evidence>
<keyword evidence="1" id="KW-1133">Transmembrane helix</keyword>
<feature type="transmembrane region" description="Helical" evidence="1">
    <location>
        <begin position="107"/>
        <end position="129"/>
    </location>
</feature>
<organism evidence="3">
    <name type="scientific">hydrothermal vent metagenome</name>
    <dbReference type="NCBI Taxonomy" id="652676"/>
    <lineage>
        <taxon>unclassified sequences</taxon>
        <taxon>metagenomes</taxon>
        <taxon>ecological metagenomes</taxon>
    </lineage>
</organism>
<dbReference type="AlphaFoldDB" id="A0A3B0T2H4"/>
<dbReference type="InterPro" id="IPR036259">
    <property type="entry name" value="MFS_trans_sf"/>
</dbReference>